<name>A0A6N4DD41_9GAMM</name>
<evidence type="ECO:0000313" key="13">
    <source>
        <dbReference type="Proteomes" id="UP000241514"/>
    </source>
</evidence>
<dbReference type="SUPFAM" id="SSF74653">
    <property type="entry name" value="TolA/TonB C-terminal domain"/>
    <property type="match status" value="1"/>
</dbReference>
<keyword evidence="10" id="KW-0732">Signal</keyword>
<dbReference type="GO" id="GO:0055085">
    <property type="term" value="P:transmembrane transport"/>
    <property type="evidence" value="ECO:0007669"/>
    <property type="project" value="InterPro"/>
</dbReference>
<dbReference type="AlphaFoldDB" id="A0A6N4DD41"/>
<accession>A0A6N4DD41</accession>
<keyword evidence="4" id="KW-1003">Cell membrane</keyword>
<organism evidence="12 13">
    <name type="scientific">Pseudidiomarina aestuarii</name>
    <dbReference type="NCBI Taxonomy" id="624146"/>
    <lineage>
        <taxon>Bacteria</taxon>
        <taxon>Pseudomonadati</taxon>
        <taxon>Pseudomonadota</taxon>
        <taxon>Gammaproteobacteria</taxon>
        <taxon>Alteromonadales</taxon>
        <taxon>Idiomarinaceae</taxon>
        <taxon>Pseudidiomarina</taxon>
    </lineage>
</organism>
<feature type="chain" id="PRO_5027080643" description="TonB C-terminal domain-containing protein" evidence="10">
    <location>
        <begin position="25"/>
        <end position="364"/>
    </location>
</feature>
<evidence type="ECO:0000256" key="3">
    <source>
        <dbReference type="ARBA" id="ARBA00022448"/>
    </source>
</evidence>
<protein>
    <recommendedName>
        <fullName evidence="11">TonB C-terminal domain-containing protein</fullName>
    </recommendedName>
</protein>
<evidence type="ECO:0000259" key="11">
    <source>
        <dbReference type="PROSITE" id="PS52015"/>
    </source>
</evidence>
<comment type="caution">
    <text evidence="12">The sequence shown here is derived from an EMBL/GenBank/DDBJ whole genome shotgun (WGS) entry which is preliminary data.</text>
</comment>
<gene>
    <name evidence="12" type="ORF">C9928_05945</name>
</gene>
<sequence length="364" mass="40256">MKGKILAGSMALSVGLLLSSGVWAQDAKQAFEQAYADCQAKLEVPETPRSELSEAAFEAYQTGRNYFGDDSINSANLAINFLKSSYSAGKDDEILKSMGDLILSVYEAELSKTDARWLDAYDATMSIPYSSYRKQQLRERYLALIAPLQETNPQLYAATLVDGAKYWHREDIGLAPILEPALEQFDKDLPASDLNVLTLQLYLAHNHFSKNRRNSAIELYESIIADANVEDPAGRRLELLSHAALVELYERNGESDQATAHCVAIGAAQPWSEDSGPEPLFRVNPVYPISYATKKLSGSVTVQFDIDESGFVTNAQPIHSEDTPPEFVRSSIEAVENWRYAPKFENGQPVAATGQTVQLDFSIQ</sequence>
<dbReference type="GO" id="GO:0005886">
    <property type="term" value="C:plasma membrane"/>
    <property type="evidence" value="ECO:0007669"/>
    <property type="project" value="UniProtKB-SubCell"/>
</dbReference>
<dbReference type="GO" id="GO:0015031">
    <property type="term" value="P:protein transport"/>
    <property type="evidence" value="ECO:0007669"/>
    <property type="project" value="UniProtKB-KW"/>
</dbReference>
<keyword evidence="8" id="KW-1133">Transmembrane helix</keyword>
<dbReference type="PANTHER" id="PTHR33446">
    <property type="entry name" value="PROTEIN TONB-RELATED"/>
    <property type="match status" value="1"/>
</dbReference>
<dbReference type="EMBL" id="PYVG01000043">
    <property type="protein sequence ID" value="PTB88622.1"/>
    <property type="molecule type" value="Genomic_DNA"/>
</dbReference>
<comment type="subcellular location">
    <subcellularLocation>
        <location evidence="1">Cell inner membrane</location>
        <topology evidence="1">Single-pass membrane protein</topology>
        <orientation evidence="1">Periplasmic side</orientation>
    </subcellularLocation>
</comment>
<proteinExistence type="inferred from homology"/>
<evidence type="ECO:0000256" key="1">
    <source>
        <dbReference type="ARBA" id="ARBA00004383"/>
    </source>
</evidence>
<reference evidence="12 13" key="1">
    <citation type="submission" date="2018-03" db="EMBL/GenBank/DDBJ databases">
        <title>Cross-interface Injection: A General Nanoliter Liquid Handling Method Applied to Single Cells Genome Amplification Automated Nanoliter Liquid Handling Applied to Single Cell Multiple Displacement Amplification.</title>
        <authorList>
            <person name="Yun J."/>
            <person name="Xu P."/>
            <person name="Xu J."/>
            <person name="Dai X."/>
            <person name="Wang Y."/>
            <person name="Zheng X."/>
            <person name="Cao C."/>
            <person name="Yi Q."/>
            <person name="Zhu Y."/>
            <person name="Wang L."/>
            <person name="Dong Z."/>
            <person name="Huang Y."/>
            <person name="Huang L."/>
            <person name="Du W."/>
        </authorList>
    </citation>
    <scope>NUCLEOTIDE SEQUENCE [LARGE SCALE GENOMIC DNA]</scope>
    <source>
        <strain evidence="12 13">A9-4</strain>
    </source>
</reference>
<dbReference type="Proteomes" id="UP000241514">
    <property type="component" value="Unassembled WGS sequence"/>
</dbReference>
<evidence type="ECO:0000256" key="10">
    <source>
        <dbReference type="SAM" id="SignalP"/>
    </source>
</evidence>
<evidence type="ECO:0000256" key="2">
    <source>
        <dbReference type="ARBA" id="ARBA00006555"/>
    </source>
</evidence>
<keyword evidence="3" id="KW-0813">Transport</keyword>
<evidence type="ECO:0000256" key="6">
    <source>
        <dbReference type="ARBA" id="ARBA00022692"/>
    </source>
</evidence>
<dbReference type="InterPro" id="IPR037682">
    <property type="entry name" value="TonB_C"/>
</dbReference>
<evidence type="ECO:0000256" key="8">
    <source>
        <dbReference type="ARBA" id="ARBA00022989"/>
    </source>
</evidence>
<dbReference type="PROSITE" id="PS52015">
    <property type="entry name" value="TONB_CTD"/>
    <property type="match status" value="1"/>
</dbReference>
<keyword evidence="5" id="KW-0997">Cell inner membrane</keyword>
<dbReference type="PANTHER" id="PTHR33446:SF14">
    <property type="entry name" value="PROTEIN TONB"/>
    <property type="match status" value="1"/>
</dbReference>
<dbReference type="Pfam" id="PF03544">
    <property type="entry name" value="TonB_C"/>
    <property type="match status" value="1"/>
</dbReference>
<feature type="signal peptide" evidence="10">
    <location>
        <begin position="1"/>
        <end position="24"/>
    </location>
</feature>
<comment type="similarity">
    <text evidence="2">Belongs to the TonB family.</text>
</comment>
<evidence type="ECO:0000256" key="5">
    <source>
        <dbReference type="ARBA" id="ARBA00022519"/>
    </source>
</evidence>
<keyword evidence="9" id="KW-0472">Membrane</keyword>
<evidence type="ECO:0000256" key="9">
    <source>
        <dbReference type="ARBA" id="ARBA00023136"/>
    </source>
</evidence>
<evidence type="ECO:0000256" key="7">
    <source>
        <dbReference type="ARBA" id="ARBA00022927"/>
    </source>
</evidence>
<dbReference type="InterPro" id="IPR051045">
    <property type="entry name" value="TonB-dependent_transducer"/>
</dbReference>
<dbReference type="NCBIfam" id="TIGR01352">
    <property type="entry name" value="tonB_Cterm"/>
    <property type="match status" value="1"/>
</dbReference>
<dbReference type="InterPro" id="IPR006260">
    <property type="entry name" value="TonB/TolA_C"/>
</dbReference>
<feature type="domain" description="TonB C-terminal" evidence="11">
    <location>
        <begin position="272"/>
        <end position="364"/>
    </location>
</feature>
<keyword evidence="6" id="KW-0812">Transmembrane</keyword>
<evidence type="ECO:0000313" key="12">
    <source>
        <dbReference type="EMBL" id="PTB88622.1"/>
    </source>
</evidence>
<dbReference type="Gene3D" id="3.30.1150.10">
    <property type="match status" value="1"/>
</dbReference>
<evidence type="ECO:0000256" key="4">
    <source>
        <dbReference type="ARBA" id="ARBA00022475"/>
    </source>
</evidence>
<keyword evidence="7" id="KW-0653">Protein transport</keyword>